<proteinExistence type="predicted"/>
<feature type="compositionally biased region" description="Gly residues" evidence="1">
    <location>
        <begin position="412"/>
        <end position="426"/>
    </location>
</feature>
<gene>
    <name evidence="2" type="ORF">M3D93_03300</name>
</gene>
<dbReference type="EMBL" id="JALXTC010000009">
    <property type="protein sequence ID" value="MCT2116782.1"/>
    <property type="molecule type" value="Genomic_DNA"/>
</dbReference>
<feature type="region of interest" description="Disordered" evidence="1">
    <location>
        <begin position="405"/>
        <end position="455"/>
    </location>
</feature>
<protein>
    <recommendedName>
        <fullName evidence="4">PPE family protein</fullName>
    </recommendedName>
</protein>
<accession>A0AAW5Q755</accession>
<feature type="region of interest" description="Disordered" evidence="1">
    <location>
        <begin position="322"/>
        <end position="351"/>
    </location>
</feature>
<reference evidence="2" key="1">
    <citation type="submission" date="2022-04" db="EMBL/GenBank/DDBJ databases">
        <title>Human microbiome associated bacterial genomes.</title>
        <authorList>
            <person name="Sandstrom S."/>
            <person name="Salamzade R."/>
            <person name="Kalan L.R."/>
        </authorList>
    </citation>
    <scope>NUCLEOTIDE SEQUENCE</scope>
    <source>
        <strain evidence="2">P3-SID1762</strain>
    </source>
</reference>
<feature type="compositionally biased region" description="Low complexity" evidence="1">
    <location>
        <begin position="503"/>
        <end position="519"/>
    </location>
</feature>
<sequence>MSQVPSPGAFDTARQIGTVYSLFVEEDLRTLLNGFVDQARAMSMLFAAAGGLIEAQDEAVAAALGKAAEEPVGLQSLGLMGSLGSTTALLDAADGTTTLGGYGRVGPEDVSTSPLERMAEAAQALEPQQFATIAARMTQAATVLDDAATTLRSGLGNLLGHAWQGEFADQATFSTHRLADSAAALAGQLTAVAEKADGAQRGFATTRQRIASEAADVALAENRTPGFGRLAGPVAPSVKADVEAARHAAEEQARAIVNTEYSPAVMDANLDDLDFTAAYRVVSTSALGGPGGIDMARIWNTEGITRPAQPAAPDPATLAALTGATGAEPSGPTGGAADGAGATTSLPGPARDAATDQALLAARSGAADGGGPAAAVAGQPGAGQAGTGGGINAATTAAAAPMAPVTGTAGQPAGGAGAGGIRGLRGGTENRGRDRGFGSTAGLVGGGGAAAAGAGASRMGGAGTLAGYAAGGPAGPGTGGPTAGVPGTGSAPGGTAGTGPGTMGSSSSTSTANGPRAGAMPMGAMMGAAGAGQNSDRRGHTPAGYLTNATNTTAIIGDPVKVAPAVLGRTVDEPAQEGGRDGAAPYRGRTLGRDYTGGGAKGP</sequence>
<evidence type="ECO:0000313" key="3">
    <source>
        <dbReference type="Proteomes" id="UP001206890"/>
    </source>
</evidence>
<evidence type="ECO:0008006" key="4">
    <source>
        <dbReference type="Google" id="ProtNLM"/>
    </source>
</evidence>
<feature type="region of interest" description="Disordered" evidence="1">
    <location>
        <begin position="570"/>
        <end position="603"/>
    </location>
</feature>
<name>A0AAW5Q755_9ACTN</name>
<evidence type="ECO:0000313" key="2">
    <source>
        <dbReference type="EMBL" id="MCT2116782.1"/>
    </source>
</evidence>
<comment type="caution">
    <text evidence="2">The sequence shown here is derived from an EMBL/GenBank/DDBJ whole genome shotgun (WGS) entry which is preliminary data.</text>
</comment>
<dbReference type="AlphaFoldDB" id="A0AAW5Q755"/>
<dbReference type="RefSeq" id="WP_061227498.1">
    <property type="nucleotide sequence ID" value="NZ_JAFFGT010000020.1"/>
</dbReference>
<feature type="region of interest" description="Disordered" evidence="1">
    <location>
        <begin position="478"/>
        <end position="519"/>
    </location>
</feature>
<dbReference type="Gene3D" id="1.10.287.1060">
    <property type="entry name" value="ESAT-6-like"/>
    <property type="match status" value="1"/>
</dbReference>
<dbReference type="Proteomes" id="UP001206890">
    <property type="component" value="Unassembled WGS sequence"/>
</dbReference>
<evidence type="ECO:0000256" key="1">
    <source>
        <dbReference type="SAM" id="MobiDB-lite"/>
    </source>
</evidence>
<organism evidence="2 3">
    <name type="scientific">Dietzia cinnamea</name>
    <dbReference type="NCBI Taxonomy" id="321318"/>
    <lineage>
        <taxon>Bacteria</taxon>
        <taxon>Bacillati</taxon>
        <taxon>Actinomycetota</taxon>
        <taxon>Actinomycetes</taxon>
        <taxon>Mycobacteriales</taxon>
        <taxon>Dietziaceae</taxon>
        <taxon>Dietzia</taxon>
    </lineage>
</organism>
<feature type="region of interest" description="Disordered" evidence="1">
    <location>
        <begin position="363"/>
        <end position="387"/>
    </location>
</feature>
<feature type="compositionally biased region" description="Gly residues" evidence="1">
    <location>
        <begin position="478"/>
        <end position="502"/>
    </location>
</feature>